<sequence length="105" mass="12248">MTDLPKNDSLTELQKYIWQMNIERGFNTEDASKKLVMLMEEVGELAKAIRKHVGMKFTDTTKQQELREELADVQIVLLGLASMLDEDMFSAVVDKEKKNRTRQWK</sequence>
<dbReference type="InterPro" id="IPR011411">
    <property type="entry name" value="MazG-related_YvdC"/>
</dbReference>
<feature type="domain" description="NTP pyrophosphohydrolase MazG-like" evidence="1">
    <location>
        <begin position="36"/>
        <end position="88"/>
    </location>
</feature>
<name>A0A4Q0AIJ1_9BACT</name>
<protein>
    <submittedName>
        <fullName evidence="2">Nucleotide pyrophosphohydrolase</fullName>
    </submittedName>
</protein>
<dbReference type="InterPro" id="IPR004518">
    <property type="entry name" value="MazG-like_dom"/>
</dbReference>
<evidence type="ECO:0000313" key="2">
    <source>
        <dbReference type="EMBL" id="RWZ78829.1"/>
    </source>
</evidence>
<dbReference type="PANTHER" id="PTHR42702:SF1">
    <property type="entry name" value="REGULATORY PROTEIN FOR BETA-LACTAMASE"/>
    <property type="match status" value="1"/>
</dbReference>
<dbReference type="EMBL" id="SCKX01000001">
    <property type="protein sequence ID" value="RWZ78829.1"/>
    <property type="molecule type" value="Genomic_DNA"/>
</dbReference>
<dbReference type="PANTHER" id="PTHR42702">
    <property type="entry name" value="NUCLEOTIDE PYROPHOSPHOHYDROLASE"/>
    <property type="match status" value="1"/>
</dbReference>
<dbReference type="Pfam" id="PF03819">
    <property type="entry name" value="MazG"/>
    <property type="match status" value="1"/>
</dbReference>
<gene>
    <name evidence="2" type="ORF">EOT05_03720</name>
</gene>
<proteinExistence type="predicted"/>
<keyword evidence="3" id="KW-1185">Reference proteome</keyword>
<evidence type="ECO:0000259" key="1">
    <source>
        <dbReference type="Pfam" id="PF03819"/>
    </source>
</evidence>
<dbReference type="Proteomes" id="UP000289257">
    <property type="component" value="Unassembled WGS sequence"/>
</dbReference>
<evidence type="ECO:0000313" key="3">
    <source>
        <dbReference type="Proteomes" id="UP000289257"/>
    </source>
</evidence>
<reference evidence="2" key="1">
    <citation type="submission" date="2019-01" db="EMBL/GenBank/DDBJ databases">
        <title>Genomic signatures and co-occurrence patterns of the ultra-small Saccharimodia (Patescibacteria phylum) suggest a symbiotic lifestyle.</title>
        <authorList>
            <person name="Lemos L."/>
            <person name="Medeiros J."/>
            <person name="Andreote F."/>
            <person name="Fernandes G."/>
            <person name="Varani A."/>
            <person name="Oliveira G."/>
            <person name="Pylro V."/>
        </authorList>
    </citation>
    <scope>NUCLEOTIDE SEQUENCE [LARGE SCALE GENOMIC DNA]</scope>
    <source>
        <strain evidence="2">AMD02</strain>
    </source>
</reference>
<accession>A0A4Q0AIJ1</accession>
<dbReference type="Gene3D" id="1.10.287.1080">
    <property type="entry name" value="MazG-like"/>
    <property type="match status" value="1"/>
</dbReference>
<organism evidence="2 3">
    <name type="scientific">Candidatus Microsaccharimonas sossegonensis</name>
    <dbReference type="NCBI Taxonomy" id="2506948"/>
    <lineage>
        <taxon>Bacteria</taxon>
        <taxon>Candidatus Saccharimonadota</taxon>
        <taxon>Candidatus Saccharimonadia</taxon>
        <taxon>Candidatus Saccharimonadales</taxon>
        <taxon>Candidatus Saccharimonadaceae</taxon>
        <taxon>Candidatus Microsaccharimonas</taxon>
    </lineage>
</organism>
<dbReference type="SUPFAM" id="SSF101386">
    <property type="entry name" value="all-alpha NTP pyrophosphatases"/>
    <property type="match status" value="1"/>
</dbReference>
<dbReference type="GO" id="GO:0016787">
    <property type="term" value="F:hydrolase activity"/>
    <property type="evidence" value="ECO:0007669"/>
    <property type="project" value="UniProtKB-KW"/>
</dbReference>
<comment type="caution">
    <text evidence="2">The sequence shown here is derived from an EMBL/GenBank/DDBJ whole genome shotgun (WGS) entry which is preliminary data.</text>
</comment>
<dbReference type="AlphaFoldDB" id="A0A4Q0AIJ1"/>
<dbReference type="PIRSF" id="PIRSF036521">
    <property type="entry name" value="UCP036521_pph"/>
    <property type="match status" value="1"/>
</dbReference>